<evidence type="ECO:0000313" key="4">
    <source>
        <dbReference type="Proteomes" id="UP000824140"/>
    </source>
</evidence>
<dbReference type="Proteomes" id="UP000824140">
    <property type="component" value="Unassembled WGS sequence"/>
</dbReference>
<dbReference type="GO" id="GO:0016787">
    <property type="term" value="F:hydrolase activity"/>
    <property type="evidence" value="ECO:0007669"/>
    <property type="project" value="UniProtKB-KW"/>
</dbReference>
<feature type="domain" description="Alpha/beta hydrolase fold-3" evidence="2">
    <location>
        <begin position="36"/>
        <end position="241"/>
    </location>
</feature>
<accession>A0A9D1FYW8</accession>
<keyword evidence="1 3" id="KW-0378">Hydrolase</keyword>
<evidence type="ECO:0000256" key="1">
    <source>
        <dbReference type="ARBA" id="ARBA00022801"/>
    </source>
</evidence>
<dbReference type="PANTHER" id="PTHR48081">
    <property type="entry name" value="AB HYDROLASE SUPERFAMILY PROTEIN C4A8.06C"/>
    <property type="match status" value="1"/>
</dbReference>
<sequence>MKQYRARKIKIAAGGRDLSLLVLQPLQPAFRKTPGIVWLHGGGYALGMPEMVYLSRALPLVERYGAVVVSPRYRLAARHPYPAALEDCYAALQYLKAHAEELGCASNQIMVGGESAGGGLAAALCMLARDRGEVRIAFQMPLYPMLDNRDTDSSRHNHGISWGTWRNHAVWRLYLRKVRSAIPAYAVPARQTDYRDLPPAYTFVGAREPFYCEILDYIANLRGAGVSAWVDVYPTGFHAFDMLLPFRKISRQAAAELERRYLYAAAHCFAPQDGE</sequence>
<dbReference type="Gene3D" id="3.40.50.1820">
    <property type="entry name" value="alpha/beta hydrolase"/>
    <property type="match status" value="1"/>
</dbReference>
<gene>
    <name evidence="3" type="ORF">IAA84_03040</name>
</gene>
<dbReference type="EMBL" id="DVJN01000060">
    <property type="protein sequence ID" value="HIS91972.1"/>
    <property type="molecule type" value="Genomic_DNA"/>
</dbReference>
<evidence type="ECO:0000313" key="3">
    <source>
        <dbReference type="EMBL" id="HIS91972.1"/>
    </source>
</evidence>
<organism evidence="3 4">
    <name type="scientific">Candidatus Alectryocaccomicrobium excrementavium</name>
    <dbReference type="NCBI Taxonomy" id="2840668"/>
    <lineage>
        <taxon>Bacteria</taxon>
        <taxon>Bacillati</taxon>
        <taxon>Bacillota</taxon>
        <taxon>Clostridia</taxon>
        <taxon>Candidatus Alectryocaccomicrobium</taxon>
    </lineage>
</organism>
<reference evidence="3" key="1">
    <citation type="submission" date="2020-10" db="EMBL/GenBank/DDBJ databases">
        <authorList>
            <person name="Gilroy R."/>
        </authorList>
    </citation>
    <scope>NUCLEOTIDE SEQUENCE</scope>
    <source>
        <strain evidence="3">13766</strain>
    </source>
</reference>
<dbReference type="PANTHER" id="PTHR48081:SF8">
    <property type="entry name" value="ALPHA_BETA HYDROLASE FOLD-3 DOMAIN-CONTAINING PROTEIN-RELATED"/>
    <property type="match status" value="1"/>
</dbReference>
<reference evidence="3" key="2">
    <citation type="journal article" date="2021" name="PeerJ">
        <title>Extensive microbial diversity within the chicken gut microbiome revealed by metagenomics and culture.</title>
        <authorList>
            <person name="Gilroy R."/>
            <person name="Ravi A."/>
            <person name="Getino M."/>
            <person name="Pursley I."/>
            <person name="Horton D.L."/>
            <person name="Alikhan N.F."/>
            <person name="Baker D."/>
            <person name="Gharbi K."/>
            <person name="Hall N."/>
            <person name="Watson M."/>
            <person name="Adriaenssens E.M."/>
            <person name="Foster-Nyarko E."/>
            <person name="Jarju S."/>
            <person name="Secka A."/>
            <person name="Antonio M."/>
            <person name="Oren A."/>
            <person name="Chaudhuri R.R."/>
            <person name="La Ragione R."/>
            <person name="Hildebrand F."/>
            <person name="Pallen M.J."/>
        </authorList>
    </citation>
    <scope>NUCLEOTIDE SEQUENCE</scope>
    <source>
        <strain evidence="3">13766</strain>
    </source>
</reference>
<dbReference type="AlphaFoldDB" id="A0A9D1FYW8"/>
<dbReference type="InterPro" id="IPR050300">
    <property type="entry name" value="GDXG_lipolytic_enzyme"/>
</dbReference>
<dbReference type="InterPro" id="IPR013094">
    <property type="entry name" value="AB_hydrolase_3"/>
</dbReference>
<proteinExistence type="predicted"/>
<dbReference type="SUPFAM" id="SSF53474">
    <property type="entry name" value="alpha/beta-Hydrolases"/>
    <property type="match status" value="1"/>
</dbReference>
<dbReference type="Pfam" id="PF07859">
    <property type="entry name" value="Abhydrolase_3"/>
    <property type="match status" value="1"/>
</dbReference>
<name>A0A9D1FYW8_9FIRM</name>
<dbReference type="InterPro" id="IPR029058">
    <property type="entry name" value="AB_hydrolase_fold"/>
</dbReference>
<evidence type="ECO:0000259" key="2">
    <source>
        <dbReference type="Pfam" id="PF07859"/>
    </source>
</evidence>
<comment type="caution">
    <text evidence="3">The sequence shown here is derived from an EMBL/GenBank/DDBJ whole genome shotgun (WGS) entry which is preliminary data.</text>
</comment>
<protein>
    <submittedName>
        <fullName evidence="3">Alpha/beta hydrolase</fullName>
    </submittedName>
</protein>